<protein>
    <submittedName>
        <fullName evidence="2">RE1 protein</fullName>
    </submittedName>
</protein>
<evidence type="ECO:0000256" key="1">
    <source>
        <dbReference type="SAM" id="Phobius"/>
    </source>
</evidence>
<dbReference type="AlphaFoldDB" id="A0A812RD70"/>
<gene>
    <name evidence="2" type="primary">RE1</name>
    <name evidence="2" type="ORF">SPIL2461_LOCUS10592</name>
</gene>
<dbReference type="OrthoDB" id="441066at2759"/>
<evidence type="ECO:0000313" key="2">
    <source>
        <dbReference type="EMBL" id="CAE7433371.1"/>
    </source>
</evidence>
<keyword evidence="1" id="KW-0472">Membrane</keyword>
<dbReference type="CDD" id="cd09272">
    <property type="entry name" value="RNase_HI_RT_Ty1"/>
    <property type="match status" value="1"/>
</dbReference>
<keyword evidence="1" id="KW-1133">Transmembrane helix</keyword>
<feature type="transmembrane region" description="Helical" evidence="1">
    <location>
        <begin position="537"/>
        <end position="559"/>
    </location>
</feature>
<evidence type="ECO:0000313" key="3">
    <source>
        <dbReference type="Proteomes" id="UP000649617"/>
    </source>
</evidence>
<proteinExistence type="predicted"/>
<dbReference type="Proteomes" id="UP000649617">
    <property type="component" value="Unassembled WGS sequence"/>
</dbReference>
<organism evidence="2 3">
    <name type="scientific">Symbiodinium pilosum</name>
    <name type="common">Dinoflagellate</name>
    <dbReference type="NCBI Taxonomy" id="2952"/>
    <lineage>
        <taxon>Eukaryota</taxon>
        <taxon>Sar</taxon>
        <taxon>Alveolata</taxon>
        <taxon>Dinophyceae</taxon>
        <taxon>Suessiales</taxon>
        <taxon>Symbiodiniaceae</taxon>
        <taxon>Symbiodinium</taxon>
    </lineage>
</organism>
<feature type="transmembrane region" description="Helical" evidence="1">
    <location>
        <begin position="571"/>
        <end position="591"/>
    </location>
</feature>
<accession>A0A812RD70</accession>
<name>A0A812RD70_SYMPI</name>
<reference evidence="2" key="1">
    <citation type="submission" date="2021-02" db="EMBL/GenBank/DDBJ databases">
        <authorList>
            <person name="Dougan E. K."/>
            <person name="Rhodes N."/>
            <person name="Thang M."/>
            <person name="Chan C."/>
        </authorList>
    </citation>
    <scope>NUCLEOTIDE SEQUENCE</scope>
</reference>
<dbReference type="PANTHER" id="PTHR11439">
    <property type="entry name" value="GAG-POL-RELATED RETROTRANSPOSON"/>
    <property type="match status" value="1"/>
</dbReference>
<keyword evidence="3" id="KW-1185">Reference proteome</keyword>
<dbReference type="EMBL" id="CAJNIZ010019910">
    <property type="protein sequence ID" value="CAE7433371.1"/>
    <property type="molecule type" value="Genomic_DNA"/>
</dbReference>
<comment type="caution">
    <text evidence="2">The sequence shown here is derived from an EMBL/GenBank/DDBJ whole genome shotgun (WGS) entry which is preliminary data.</text>
</comment>
<sequence length="710" mass="77778">MGVLKKPTMSLDNYEKLTVTFVNKWKHGGEKQGWWRRARLVARQFKWASMMGDEETFSPASVAPLSRHLILLAQEWGTPIWVCDIKDAYLNVEQPEDEPVVVLIGGEWWQLGRVLPGQRRGAQVWWNQLRGDLSDTHMEGLPEVPTLMRNLKARQATQVHVDDMQLTGDDVEGPFSLVGDEWEFLKRRYTIEGDYSITVRPAAHFYQDIYDLLDCPRHRTTAGPGGGDSLFQVDDSKALSSSQAKLFRTIVGKLLYISGERPDAQVVIQYLAGKASQPTERALKVLKHLAGFLHSTRDYGINLKNQPGISILRDGSSSSSASSGSEQRPALVEAISDSNFANDRETRKSLSCGQVYVNRALVYSFVRNQKVVTLSSGEAELVALTQVVSEAILIKKAWTFLTEFEVDMIARTDSSVARAIAQRAGVGRVRHLQTSCLWIQQWCARRELKVLAIPTETNPADVGAKVLKANRLRTLCGIMGMVNGGGSLIGADAQDNGQLTKNQAKLALRLVQAVLATQLQGCAPGGDDRGGLSYDMLVNFMAVVGALVDYFINSFIHYVSVFGYVLDNFGGGYLIIFGGLWILILIGYLVLGTSWRITLSWRSGRSGLEPGYGDDQSSAEGATSAVDAATSTTIGIIDPVNDALDDDAFEDYLRSAGLDAVPSGHGQASSSSSSMAATPLVSAIYANHIYSAYGFRKPYLNDEPNCRCSA</sequence>
<keyword evidence="1" id="KW-0812">Transmembrane</keyword>